<dbReference type="Proteomes" id="UP000799772">
    <property type="component" value="Unassembled WGS sequence"/>
</dbReference>
<evidence type="ECO:0000259" key="3">
    <source>
        <dbReference type="Pfam" id="PF23865"/>
    </source>
</evidence>
<protein>
    <submittedName>
        <fullName evidence="4">Uncharacterized protein</fullName>
    </submittedName>
</protein>
<dbReference type="EMBL" id="ML978131">
    <property type="protein sequence ID" value="KAF2095711.1"/>
    <property type="molecule type" value="Genomic_DNA"/>
</dbReference>
<dbReference type="Pfam" id="PF23865">
    <property type="entry name" value="DUF7223"/>
    <property type="match status" value="1"/>
</dbReference>
<gene>
    <name evidence="4" type="ORF">NA57DRAFT_59693</name>
</gene>
<evidence type="ECO:0000256" key="1">
    <source>
        <dbReference type="SAM" id="SignalP"/>
    </source>
</evidence>
<feature type="domain" description="DUF7029" evidence="2">
    <location>
        <begin position="82"/>
        <end position="179"/>
    </location>
</feature>
<accession>A0A9P4M2I2</accession>
<organism evidence="4 5">
    <name type="scientific">Rhizodiscina lignyota</name>
    <dbReference type="NCBI Taxonomy" id="1504668"/>
    <lineage>
        <taxon>Eukaryota</taxon>
        <taxon>Fungi</taxon>
        <taxon>Dikarya</taxon>
        <taxon>Ascomycota</taxon>
        <taxon>Pezizomycotina</taxon>
        <taxon>Dothideomycetes</taxon>
        <taxon>Pleosporomycetidae</taxon>
        <taxon>Aulographales</taxon>
        <taxon>Rhizodiscinaceae</taxon>
        <taxon>Rhizodiscina</taxon>
    </lineage>
</organism>
<dbReference type="AlphaFoldDB" id="A0A9P4M2I2"/>
<sequence>MKSPASFFVLIALLCTSPLSALARILEPIRPNDPRHPGSSFTKRADQCDLDLMEKDSLYWGEHGSPPMANLTMYAQEHHIGVLNMETFIQRLDCVQCTNKTIAVRFKDRADIDCVLQAWDRVNGADNVSFVLFIGKGDCGWNSDRMPFIVSRFRYDEQESTAALIGDASDFRTVMQAYELYFSGVTTTNTDLARHNIFGDIFGDITSAIVGFGEGIASTAESIESVATSAVASVATSEVVPAVTNAATVAESIGKSDVVAPITSFVKSELSQVISFVTSAVSDAKVIVNQVGSGITRVVDADPLEGFGGGILTLNKTLFDSGDGVNVGVHCNDCGIHGGVGFNYHFAENLSGDIKEAADGFKNLNFKEGFKGVEDLAKALTAGTIRVRPENLSFTLSLSFNVTKYSPKGALIANPQFPPIPLDPYSIPGVADIGPELIFGLVLEMDHVSRSASIETGVTVSIDNASYVELDLFRPNTKPDFSGWVPKVEFHPPSVDARDFEAEIKIGLETSLVLAAQIGPKLGIDTGFDFVVPEVDHQFKTFQGSKETAVQKHQLNESNTECQYVNGSDLQKSTSDGYQWGLQVERNFAAEIDFSVRSKKDSTHPFVNFTLYRVESQSSETCGLIKKFDHQSLLSKFDNGTQLNSTSSSSLVKRHEPTNIFDIRRQDSMLTPCMLTGGSVGFMTHVFACCAKDGIPQHSRCVEGEMNNKVECCTPDPDVPHTHMPAGTVDFLI</sequence>
<dbReference type="OrthoDB" id="160645at2759"/>
<dbReference type="Pfam" id="PF22974">
    <property type="entry name" value="DUF7029"/>
    <property type="match status" value="1"/>
</dbReference>
<feature type="signal peptide" evidence="1">
    <location>
        <begin position="1"/>
        <end position="23"/>
    </location>
</feature>
<reference evidence="4" key="1">
    <citation type="journal article" date="2020" name="Stud. Mycol.">
        <title>101 Dothideomycetes genomes: a test case for predicting lifestyles and emergence of pathogens.</title>
        <authorList>
            <person name="Haridas S."/>
            <person name="Albert R."/>
            <person name="Binder M."/>
            <person name="Bloem J."/>
            <person name="Labutti K."/>
            <person name="Salamov A."/>
            <person name="Andreopoulos B."/>
            <person name="Baker S."/>
            <person name="Barry K."/>
            <person name="Bills G."/>
            <person name="Bluhm B."/>
            <person name="Cannon C."/>
            <person name="Castanera R."/>
            <person name="Culley D."/>
            <person name="Daum C."/>
            <person name="Ezra D."/>
            <person name="Gonzalez J."/>
            <person name="Henrissat B."/>
            <person name="Kuo A."/>
            <person name="Liang C."/>
            <person name="Lipzen A."/>
            <person name="Lutzoni F."/>
            <person name="Magnuson J."/>
            <person name="Mondo S."/>
            <person name="Nolan M."/>
            <person name="Ohm R."/>
            <person name="Pangilinan J."/>
            <person name="Park H.-J."/>
            <person name="Ramirez L."/>
            <person name="Alfaro M."/>
            <person name="Sun H."/>
            <person name="Tritt A."/>
            <person name="Yoshinaga Y."/>
            <person name="Zwiers L.-H."/>
            <person name="Turgeon B."/>
            <person name="Goodwin S."/>
            <person name="Spatafora J."/>
            <person name="Crous P."/>
            <person name="Grigoriev I."/>
        </authorList>
    </citation>
    <scope>NUCLEOTIDE SEQUENCE</scope>
    <source>
        <strain evidence="4">CBS 133067</strain>
    </source>
</reference>
<keyword evidence="1" id="KW-0732">Signal</keyword>
<feature type="domain" description="DUF7223" evidence="3">
    <location>
        <begin position="323"/>
        <end position="543"/>
    </location>
</feature>
<feature type="chain" id="PRO_5040398661" evidence="1">
    <location>
        <begin position="24"/>
        <end position="733"/>
    </location>
</feature>
<evidence type="ECO:0000313" key="4">
    <source>
        <dbReference type="EMBL" id="KAF2095711.1"/>
    </source>
</evidence>
<name>A0A9P4M2I2_9PEZI</name>
<evidence type="ECO:0000313" key="5">
    <source>
        <dbReference type="Proteomes" id="UP000799772"/>
    </source>
</evidence>
<keyword evidence="5" id="KW-1185">Reference proteome</keyword>
<dbReference type="InterPro" id="IPR054293">
    <property type="entry name" value="DUF7029"/>
</dbReference>
<proteinExistence type="predicted"/>
<evidence type="ECO:0000259" key="2">
    <source>
        <dbReference type="Pfam" id="PF22974"/>
    </source>
</evidence>
<dbReference type="InterPro" id="IPR055647">
    <property type="entry name" value="DUF7223"/>
</dbReference>
<comment type="caution">
    <text evidence="4">The sequence shown here is derived from an EMBL/GenBank/DDBJ whole genome shotgun (WGS) entry which is preliminary data.</text>
</comment>